<evidence type="ECO:0000256" key="3">
    <source>
        <dbReference type="ARBA" id="ARBA00022514"/>
    </source>
</evidence>
<reference evidence="8" key="1">
    <citation type="submission" date="2025-08" db="UniProtKB">
        <authorList>
            <consortium name="RefSeq"/>
        </authorList>
    </citation>
    <scope>IDENTIFICATION</scope>
</reference>
<dbReference type="GO" id="GO:0005125">
    <property type="term" value="F:cytokine activity"/>
    <property type="evidence" value="ECO:0007669"/>
    <property type="project" value="UniProtKB-KW"/>
</dbReference>
<organism evidence="7 8">
    <name type="scientific">Lipotes vexillifer</name>
    <name type="common">Yangtze river dolphin</name>
    <dbReference type="NCBI Taxonomy" id="118797"/>
    <lineage>
        <taxon>Eukaryota</taxon>
        <taxon>Metazoa</taxon>
        <taxon>Chordata</taxon>
        <taxon>Craniata</taxon>
        <taxon>Vertebrata</taxon>
        <taxon>Euteleostomi</taxon>
        <taxon>Mammalia</taxon>
        <taxon>Eutheria</taxon>
        <taxon>Laurasiatheria</taxon>
        <taxon>Artiodactyla</taxon>
        <taxon>Whippomorpha</taxon>
        <taxon>Cetacea</taxon>
        <taxon>Odontoceti</taxon>
        <taxon>Lipotidae</taxon>
        <taxon>Lipotes</taxon>
    </lineage>
</organism>
<evidence type="ECO:0000256" key="5">
    <source>
        <dbReference type="ARBA" id="ARBA00022729"/>
    </source>
</evidence>
<evidence type="ECO:0000256" key="6">
    <source>
        <dbReference type="SAM" id="MobiDB-lite"/>
    </source>
</evidence>
<proteinExistence type="inferred from homology"/>
<keyword evidence="4" id="KW-0964">Secreted</keyword>
<evidence type="ECO:0000313" key="8">
    <source>
        <dbReference type="RefSeq" id="XP_007464580.1"/>
    </source>
</evidence>
<dbReference type="OrthoDB" id="9858224at2759"/>
<dbReference type="InParanoid" id="A0A340XZE3"/>
<gene>
    <name evidence="8" type="primary">LOC103073060</name>
</gene>
<feature type="region of interest" description="Disordered" evidence="6">
    <location>
        <begin position="266"/>
        <end position="287"/>
    </location>
</feature>
<dbReference type="AlphaFoldDB" id="A0A340XZE3"/>
<comment type="similarity">
    <text evidence="2">Belongs to the IL-17 family.</text>
</comment>
<feature type="region of interest" description="Disordered" evidence="6">
    <location>
        <begin position="44"/>
        <end position="198"/>
    </location>
</feature>
<dbReference type="GeneID" id="103073060"/>
<dbReference type="PRINTS" id="PR01932">
    <property type="entry name" value="INTRLEUKIN17"/>
</dbReference>
<dbReference type="InterPro" id="IPR010345">
    <property type="entry name" value="IL-17_fam"/>
</dbReference>
<dbReference type="GO" id="GO:0006954">
    <property type="term" value="P:inflammatory response"/>
    <property type="evidence" value="ECO:0007669"/>
    <property type="project" value="InterPro"/>
</dbReference>
<dbReference type="InterPro" id="IPR020440">
    <property type="entry name" value="IL-17_chr"/>
</dbReference>
<dbReference type="RefSeq" id="XP_007464580.1">
    <property type="nucleotide sequence ID" value="XM_007464518.1"/>
</dbReference>
<dbReference type="InterPro" id="IPR029034">
    <property type="entry name" value="Cystine-knot_cytokine"/>
</dbReference>
<keyword evidence="5" id="KW-0732">Signal</keyword>
<dbReference type="GO" id="GO:0005615">
    <property type="term" value="C:extracellular space"/>
    <property type="evidence" value="ECO:0007669"/>
    <property type="project" value="UniProtKB-KW"/>
</dbReference>
<evidence type="ECO:0000313" key="7">
    <source>
        <dbReference type="Proteomes" id="UP000265300"/>
    </source>
</evidence>
<dbReference type="SUPFAM" id="SSF57501">
    <property type="entry name" value="Cystine-knot cytokines"/>
    <property type="match status" value="1"/>
</dbReference>
<dbReference type="Gene3D" id="2.10.90.10">
    <property type="entry name" value="Cystine-knot cytokines"/>
    <property type="match status" value="1"/>
</dbReference>
<sequence length="392" mass="41357">MFGAWISEVPAGQIRTASWCLGGGGAPPPLVRNALYLQPLRGSRGEEAASRPSAPLQVPVPLPRRLRPGGSSRRPDPADFPSSRGASFRSAPRGSVRDVSAPPRPPEPLRDDAGAAGECAVQRPRLGPRAPPPSVPGHLVGPARPGHAGAAEGPGRRHRHSQPAAQQPGRHTHTRTAHPRPTRTPARGGGQHPSSGRGRGVWALVAGVLLALSPGRAGGAPRAGRRPARARGCADRPEELLEQLYGRLAAGVLGAFHHTLQLGPREQARNASCPAGGRPADRRFRPPTNLRSVSPWAYRISYDPGRFPRYLPEAYCLCRGCLTGPHGEEDVRLRSAPVLVPAVVLRRTPACAGGRAVYTEEYVTIPVGCTCVPAPDKDADGANSSLDKPARP</sequence>
<keyword evidence="7" id="KW-1185">Reference proteome</keyword>
<evidence type="ECO:0000256" key="2">
    <source>
        <dbReference type="ARBA" id="ARBA00007236"/>
    </source>
</evidence>
<evidence type="ECO:0000256" key="4">
    <source>
        <dbReference type="ARBA" id="ARBA00022525"/>
    </source>
</evidence>
<dbReference type="KEGG" id="lve:103073060"/>
<dbReference type="Pfam" id="PF06083">
    <property type="entry name" value="IL17"/>
    <property type="match status" value="1"/>
</dbReference>
<protein>
    <submittedName>
        <fullName evidence="8">Synaptopodin 2-like protein-like</fullName>
    </submittedName>
</protein>
<comment type="subcellular location">
    <subcellularLocation>
        <location evidence="1">Secreted</location>
    </subcellularLocation>
</comment>
<keyword evidence="3" id="KW-0202">Cytokine</keyword>
<feature type="compositionally biased region" description="Basic residues" evidence="6">
    <location>
        <begin position="170"/>
        <end position="181"/>
    </location>
</feature>
<dbReference type="STRING" id="118797.A0A340XZE3"/>
<dbReference type="Proteomes" id="UP000265300">
    <property type="component" value="Unplaced"/>
</dbReference>
<evidence type="ECO:0000256" key="1">
    <source>
        <dbReference type="ARBA" id="ARBA00004613"/>
    </source>
</evidence>
<accession>A0A340XZE3</accession>
<name>A0A340XZE3_LIPVE</name>
<dbReference type="FunFam" id="2.10.90.10:FF:000044">
    <property type="entry name" value="Interleukin 17D"/>
    <property type="match status" value="1"/>
</dbReference>